<feature type="chain" id="PRO_5041347470" description="Gnk2-homologous domain-containing protein" evidence="3">
    <location>
        <begin position="22"/>
        <end position="275"/>
    </location>
</feature>
<keyword evidence="6" id="KW-1185">Reference proteome</keyword>
<name>A0AA38TZT1_9ASTR</name>
<protein>
    <recommendedName>
        <fullName evidence="4">Gnk2-homologous domain-containing protein</fullName>
    </recommendedName>
</protein>
<dbReference type="CDD" id="cd23509">
    <property type="entry name" value="Gnk2-like"/>
    <property type="match status" value="2"/>
</dbReference>
<proteinExistence type="predicted"/>
<evidence type="ECO:0000256" key="2">
    <source>
        <dbReference type="ARBA" id="ARBA00022737"/>
    </source>
</evidence>
<evidence type="ECO:0000256" key="3">
    <source>
        <dbReference type="SAM" id="SignalP"/>
    </source>
</evidence>
<feature type="domain" description="Gnk2-homologous" evidence="4">
    <location>
        <begin position="23"/>
        <end position="126"/>
    </location>
</feature>
<keyword evidence="2" id="KW-0677">Repeat</keyword>
<organism evidence="5 6">
    <name type="scientific">Centaurea solstitialis</name>
    <name type="common">yellow star-thistle</name>
    <dbReference type="NCBI Taxonomy" id="347529"/>
    <lineage>
        <taxon>Eukaryota</taxon>
        <taxon>Viridiplantae</taxon>
        <taxon>Streptophyta</taxon>
        <taxon>Embryophyta</taxon>
        <taxon>Tracheophyta</taxon>
        <taxon>Spermatophyta</taxon>
        <taxon>Magnoliopsida</taxon>
        <taxon>eudicotyledons</taxon>
        <taxon>Gunneridae</taxon>
        <taxon>Pentapetalae</taxon>
        <taxon>asterids</taxon>
        <taxon>campanulids</taxon>
        <taxon>Asterales</taxon>
        <taxon>Asteraceae</taxon>
        <taxon>Carduoideae</taxon>
        <taxon>Cardueae</taxon>
        <taxon>Centaureinae</taxon>
        <taxon>Centaurea</taxon>
    </lineage>
</organism>
<dbReference type="Proteomes" id="UP001172457">
    <property type="component" value="Chromosome 1"/>
</dbReference>
<evidence type="ECO:0000313" key="5">
    <source>
        <dbReference type="EMBL" id="KAJ9566118.1"/>
    </source>
</evidence>
<evidence type="ECO:0000313" key="6">
    <source>
        <dbReference type="Proteomes" id="UP001172457"/>
    </source>
</evidence>
<sequence length="275" mass="30421">MDKLLLWTILLIIGGFGYVNGVHYLDSECSQVQNSTIDTVYQANLRTLLLFVANNAPLQDGFSYTSVGNGSNQVYGLGWCRGDISPTACFDCLNESINIPLQDCPESKGLVIWTTLCNLRFSNKSFFGEVWTRSSSSTYGNAGLDDPSVFSRGFAMMEALAMSVPNQPTMFETSVTDVGKAGERYGLGQCSQDVSKSDCRNCLEELLVSYKTYVLNRTGWEMLGVSCGMWYDDVRFYDNTSSLTPTPNTSGGGESLYQEYIILAFVAFVMLQWIP</sequence>
<dbReference type="InterPro" id="IPR002902">
    <property type="entry name" value="GNK2"/>
</dbReference>
<dbReference type="Gene3D" id="3.30.430.20">
    <property type="entry name" value="Gnk2 domain, C-X8-C-X2-C motif"/>
    <property type="match status" value="2"/>
</dbReference>
<dbReference type="InterPro" id="IPR038408">
    <property type="entry name" value="GNK2_sf"/>
</dbReference>
<dbReference type="PROSITE" id="PS51473">
    <property type="entry name" value="GNK2"/>
    <property type="match status" value="2"/>
</dbReference>
<evidence type="ECO:0000259" key="4">
    <source>
        <dbReference type="PROSITE" id="PS51473"/>
    </source>
</evidence>
<comment type="caution">
    <text evidence="5">The sequence shown here is derived from an EMBL/GenBank/DDBJ whole genome shotgun (WGS) entry which is preliminary data.</text>
</comment>
<dbReference type="Pfam" id="PF01657">
    <property type="entry name" value="Stress-antifung"/>
    <property type="match status" value="2"/>
</dbReference>
<dbReference type="PANTHER" id="PTHR32099:SF108">
    <property type="entry name" value="GNK2-LIKE DOMAIN-CONTAINING PROTEIN"/>
    <property type="match status" value="1"/>
</dbReference>
<evidence type="ECO:0000256" key="1">
    <source>
        <dbReference type="ARBA" id="ARBA00022729"/>
    </source>
</evidence>
<gene>
    <name evidence="5" type="ORF">OSB04_002084</name>
</gene>
<reference evidence="5" key="1">
    <citation type="submission" date="2023-03" db="EMBL/GenBank/DDBJ databases">
        <title>Chromosome-scale reference genome and RAD-based genetic map of yellow starthistle (Centaurea solstitialis) reveal putative structural variation and QTLs associated with invader traits.</title>
        <authorList>
            <person name="Reatini B."/>
            <person name="Cang F.A."/>
            <person name="Jiang Q."/>
            <person name="Mckibben M.T.W."/>
            <person name="Barker M.S."/>
            <person name="Rieseberg L.H."/>
            <person name="Dlugosch K.M."/>
        </authorList>
    </citation>
    <scope>NUCLEOTIDE SEQUENCE</scope>
    <source>
        <strain evidence="5">CAN-66</strain>
        <tissue evidence="5">Leaf</tissue>
    </source>
</reference>
<feature type="signal peptide" evidence="3">
    <location>
        <begin position="1"/>
        <end position="21"/>
    </location>
</feature>
<accession>A0AA38TZT1</accession>
<dbReference type="AlphaFoldDB" id="A0AA38TZT1"/>
<keyword evidence="1 3" id="KW-0732">Signal</keyword>
<feature type="domain" description="Gnk2-homologous" evidence="4">
    <location>
        <begin position="130"/>
        <end position="236"/>
    </location>
</feature>
<dbReference type="EMBL" id="JARYMX010000001">
    <property type="protein sequence ID" value="KAJ9566118.1"/>
    <property type="molecule type" value="Genomic_DNA"/>
</dbReference>
<dbReference type="PANTHER" id="PTHR32099">
    <property type="entry name" value="CYSTEINE-RICH REPEAT SECRETORY PROTEIN"/>
    <property type="match status" value="1"/>
</dbReference>